<gene>
    <name evidence="7" type="ORF">JYB88_17880</name>
</gene>
<feature type="transmembrane region" description="Helical" evidence="5">
    <location>
        <begin position="117"/>
        <end position="137"/>
    </location>
</feature>
<name>A0A975AL95_9GAMM</name>
<feature type="transmembrane region" description="Helical" evidence="5">
    <location>
        <begin position="91"/>
        <end position="110"/>
    </location>
</feature>
<dbReference type="PANTHER" id="PTHR32322:SF9">
    <property type="entry name" value="AMINO-ACID METABOLITE EFFLUX PUMP-RELATED"/>
    <property type="match status" value="1"/>
</dbReference>
<protein>
    <submittedName>
        <fullName evidence="7">DMT family transporter</fullName>
    </submittedName>
</protein>
<dbReference type="InterPro" id="IPR050638">
    <property type="entry name" value="AA-Vitamin_Transporters"/>
</dbReference>
<dbReference type="InterPro" id="IPR037185">
    <property type="entry name" value="EmrE-like"/>
</dbReference>
<evidence type="ECO:0000256" key="4">
    <source>
        <dbReference type="ARBA" id="ARBA00023136"/>
    </source>
</evidence>
<reference evidence="7 8" key="1">
    <citation type="submission" date="2021-03" db="EMBL/GenBank/DDBJ databases">
        <title>Novel species identification of genus Shewanella.</title>
        <authorList>
            <person name="Liu G."/>
            <person name="Zhang Q."/>
        </authorList>
    </citation>
    <scope>NUCLEOTIDE SEQUENCE [LARGE SCALE GENOMIC DNA]</scope>
    <source>
        <strain evidence="7 8">FJAT-53726</strain>
    </source>
</reference>
<evidence type="ECO:0000256" key="1">
    <source>
        <dbReference type="ARBA" id="ARBA00004141"/>
    </source>
</evidence>
<feature type="transmembrane region" description="Helical" evidence="5">
    <location>
        <begin position="36"/>
        <end position="54"/>
    </location>
</feature>
<feature type="transmembrane region" description="Helical" evidence="5">
    <location>
        <begin position="143"/>
        <end position="161"/>
    </location>
</feature>
<evidence type="ECO:0000256" key="5">
    <source>
        <dbReference type="SAM" id="Phobius"/>
    </source>
</evidence>
<dbReference type="PANTHER" id="PTHR32322">
    <property type="entry name" value="INNER MEMBRANE TRANSPORTER"/>
    <property type="match status" value="1"/>
</dbReference>
<keyword evidence="8" id="KW-1185">Reference proteome</keyword>
<dbReference type="InterPro" id="IPR000620">
    <property type="entry name" value="EamA_dom"/>
</dbReference>
<dbReference type="Pfam" id="PF00892">
    <property type="entry name" value="EamA"/>
    <property type="match status" value="1"/>
</dbReference>
<evidence type="ECO:0000256" key="2">
    <source>
        <dbReference type="ARBA" id="ARBA00022692"/>
    </source>
</evidence>
<feature type="transmembrane region" description="Helical" evidence="5">
    <location>
        <begin position="203"/>
        <end position="224"/>
    </location>
</feature>
<feature type="transmembrane region" description="Helical" evidence="5">
    <location>
        <begin position="66"/>
        <end position="85"/>
    </location>
</feature>
<dbReference type="SUPFAM" id="SSF103481">
    <property type="entry name" value="Multidrug resistance efflux transporter EmrE"/>
    <property type="match status" value="2"/>
</dbReference>
<dbReference type="RefSeq" id="WP_207325004.1">
    <property type="nucleotide sequence ID" value="NZ_CP071504.1"/>
</dbReference>
<keyword evidence="2 5" id="KW-0812">Transmembrane</keyword>
<evidence type="ECO:0000313" key="8">
    <source>
        <dbReference type="Proteomes" id="UP000663281"/>
    </source>
</evidence>
<organism evidence="7 8">
    <name type="scientific">Shewanella cyperi</name>
    <dbReference type="NCBI Taxonomy" id="2814292"/>
    <lineage>
        <taxon>Bacteria</taxon>
        <taxon>Pseudomonadati</taxon>
        <taxon>Pseudomonadota</taxon>
        <taxon>Gammaproteobacteria</taxon>
        <taxon>Alteromonadales</taxon>
        <taxon>Shewanellaceae</taxon>
        <taxon>Shewanella</taxon>
    </lineage>
</organism>
<evidence type="ECO:0000313" key="7">
    <source>
        <dbReference type="EMBL" id="QSX30018.1"/>
    </source>
</evidence>
<evidence type="ECO:0000259" key="6">
    <source>
        <dbReference type="Pfam" id="PF00892"/>
    </source>
</evidence>
<sequence length="282" mass="29239">MPSLRLTLLTLLTLCAFAGNSLLCRAALSQTSIDAASFTSLRLMSGALMLGLIARLSRQGAPGRGNWLSGLALWVYAAGFSLSYLQLSTAMGALILFGAVQFTMIGVGLVRGERLTLYQWLGLVLAFGGLVGLLLPGLAAPPLVGALLMLSAGIAWGIYSLRGRKGGDPLRVNAGNFLYALVPALLFSLIWPGETSWDYPGVGYALASGALASGIGYAIWYRVLPELKASAAASVQLSVPVLASLGGIVFLGESPSLRLVLASIAILGGILLVIMARTASKS</sequence>
<dbReference type="GO" id="GO:0016020">
    <property type="term" value="C:membrane"/>
    <property type="evidence" value="ECO:0007669"/>
    <property type="project" value="UniProtKB-SubCell"/>
</dbReference>
<feature type="domain" description="EamA" evidence="6">
    <location>
        <begin position="144"/>
        <end position="274"/>
    </location>
</feature>
<keyword evidence="3 5" id="KW-1133">Transmembrane helix</keyword>
<dbReference type="Proteomes" id="UP000663281">
    <property type="component" value="Chromosome"/>
</dbReference>
<feature type="transmembrane region" description="Helical" evidence="5">
    <location>
        <begin position="257"/>
        <end position="276"/>
    </location>
</feature>
<accession>A0A975AL95</accession>
<proteinExistence type="predicted"/>
<feature type="transmembrane region" description="Helical" evidence="5">
    <location>
        <begin position="173"/>
        <end position="191"/>
    </location>
</feature>
<dbReference type="KEGG" id="scyp:JYB88_17880"/>
<dbReference type="AlphaFoldDB" id="A0A975AL95"/>
<feature type="transmembrane region" description="Helical" evidence="5">
    <location>
        <begin position="231"/>
        <end position="251"/>
    </location>
</feature>
<dbReference type="EMBL" id="CP071504">
    <property type="protein sequence ID" value="QSX30018.1"/>
    <property type="molecule type" value="Genomic_DNA"/>
</dbReference>
<comment type="subcellular location">
    <subcellularLocation>
        <location evidence="1">Membrane</location>
        <topology evidence="1">Multi-pass membrane protein</topology>
    </subcellularLocation>
</comment>
<evidence type="ECO:0000256" key="3">
    <source>
        <dbReference type="ARBA" id="ARBA00022989"/>
    </source>
</evidence>
<keyword evidence="4 5" id="KW-0472">Membrane</keyword>